<protein>
    <submittedName>
        <fullName evidence="2">Dihydrodipicolinate synthase family protein</fullName>
    </submittedName>
</protein>
<dbReference type="Proteomes" id="UP000467240">
    <property type="component" value="Unassembled WGS sequence"/>
</dbReference>
<dbReference type="Pfam" id="PF06187">
    <property type="entry name" value="DUF993"/>
    <property type="match status" value="1"/>
</dbReference>
<evidence type="ECO:0000313" key="2">
    <source>
        <dbReference type="EMBL" id="KAB1652483.1"/>
    </source>
</evidence>
<comment type="caution">
    <text evidence="2">The sequence shown here is derived from an EMBL/GenBank/DDBJ whole genome shotgun (WGS) entry which is preliminary data.</text>
</comment>
<organism evidence="2 3">
    <name type="scientific">Pseudoclavibacter chungangensis</name>
    <dbReference type="NCBI Taxonomy" id="587635"/>
    <lineage>
        <taxon>Bacteria</taxon>
        <taxon>Bacillati</taxon>
        <taxon>Actinomycetota</taxon>
        <taxon>Actinomycetes</taxon>
        <taxon>Micrococcales</taxon>
        <taxon>Microbacteriaceae</taxon>
        <taxon>Pseudoclavibacter</taxon>
    </lineage>
</organism>
<proteinExistence type="predicted"/>
<dbReference type="Gene3D" id="3.20.20.70">
    <property type="entry name" value="Aldolase class I"/>
    <property type="match status" value="1"/>
</dbReference>
<feature type="region of interest" description="Disordered" evidence="1">
    <location>
        <begin position="20"/>
        <end position="43"/>
    </location>
</feature>
<name>A0A7J5BMB6_9MICO</name>
<evidence type="ECO:0000256" key="1">
    <source>
        <dbReference type="SAM" id="MobiDB-lite"/>
    </source>
</evidence>
<dbReference type="EMBL" id="WBJZ01000030">
    <property type="protein sequence ID" value="KAB1652483.1"/>
    <property type="molecule type" value="Genomic_DNA"/>
</dbReference>
<keyword evidence="3" id="KW-1185">Reference proteome</keyword>
<dbReference type="InterPro" id="IPR009334">
    <property type="entry name" value="DUF993"/>
</dbReference>
<feature type="non-terminal residue" evidence="2">
    <location>
        <position position="1"/>
    </location>
</feature>
<dbReference type="AlphaFoldDB" id="A0A7J5BMB6"/>
<accession>A0A7J5BMB6</accession>
<dbReference type="OrthoDB" id="9805272at2"/>
<dbReference type="InterPro" id="IPR013785">
    <property type="entry name" value="Aldolase_TIM"/>
</dbReference>
<reference evidence="2 3" key="1">
    <citation type="submission" date="2019-09" db="EMBL/GenBank/DDBJ databases">
        <title>Phylogeny of genus Pseudoclavibacter and closely related genus.</title>
        <authorList>
            <person name="Li Y."/>
        </authorList>
    </citation>
    <scope>NUCLEOTIDE SEQUENCE [LARGE SCALE GENOMIC DNA]</scope>
    <source>
        <strain evidence="2 3">DSM 23821</strain>
    </source>
</reference>
<sequence length="93" mass="10243">GSRSPDEQVAWSLPILRASTHLTPSRHARAPHPTQNAQSRQSHPRMIAGFETGRSVRHLARVFEEADRIGLFEDPELAAARATAYFRGQGIGS</sequence>
<gene>
    <name evidence="2" type="ORF">F8O01_16540</name>
</gene>
<evidence type="ECO:0000313" key="3">
    <source>
        <dbReference type="Proteomes" id="UP000467240"/>
    </source>
</evidence>